<evidence type="ECO:0000256" key="4">
    <source>
        <dbReference type="ARBA" id="ARBA00023306"/>
    </source>
</evidence>
<dbReference type="NCBIfam" id="TIGR00281">
    <property type="entry name" value="SMC-Scp complex subunit ScpB"/>
    <property type="match status" value="1"/>
</dbReference>
<dbReference type="EMBL" id="DVMR01000063">
    <property type="protein sequence ID" value="HIU44323.1"/>
    <property type="molecule type" value="Genomic_DNA"/>
</dbReference>
<dbReference type="InterPro" id="IPR005234">
    <property type="entry name" value="ScpB_csome_segregation"/>
</dbReference>
<dbReference type="Pfam" id="PF04079">
    <property type="entry name" value="SMC_ScpB"/>
    <property type="match status" value="1"/>
</dbReference>
<dbReference type="SUPFAM" id="SSF46785">
    <property type="entry name" value="Winged helix' DNA-binding domain"/>
    <property type="match status" value="2"/>
</dbReference>
<keyword evidence="4" id="KW-0131">Cell cycle</keyword>
<dbReference type="PANTHER" id="PTHR34298">
    <property type="entry name" value="SEGREGATION AND CONDENSATION PROTEIN B"/>
    <property type="match status" value="1"/>
</dbReference>
<keyword evidence="3" id="KW-0159">Chromosome partition</keyword>
<reference evidence="5" key="1">
    <citation type="submission" date="2020-10" db="EMBL/GenBank/DDBJ databases">
        <authorList>
            <person name="Gilroy R."/>
        </authorList>
    </citation>
    <scope>NUCLEOTIDE SEQUENCE</scope>
    <source>
        <strain evidence="5">CHK191-8634</strain>
    </source>
</reference>
<dbReference type="PANTHER" id="PTHR34298:SF2">
    <property type="entry name" value="SEGREGATION AND CONDENSATION PROTEIN B"/>
    <property type="match status" value="1"/>
</dbReference>
<evidence type="ECO:0000256" key="2">
    <source>
        <dbReference type="ARBA" id="ARBA00022618"/>
    </source>
</evidence>
<dbReference type="GO" id="GO:0051304">
    <property type="term" value="P:chromosome separation"/>
    <property type="evidence" value="ECO:0007669"/>
    <property type="project" value="InterPro"/>
</dbReference>
<dbReference type="AlphaFoldDB" id="A0A9D1LLZ9"/>
<dbReference type="PIRSF" id="PIRSF019345">
    <property type="entry name" value="ScpB"/>
    <property type="match status" value="1"/>
</dbReference>
<evidence type="ECO:0000313" key="5">
    <source>
        <dbReference type="EMBL" id="HIU44323.1"/>
    </source>
</evidence>
<reference evidence="5" key="2">
    <citation type="journal article" date="2021" name="PeerJ">
        <title>Extensive microbial diversity within the chicken gut microbiome revealed by metagenomics and culture.</title>
        <authorList>
            <person name="Gilroy R."/>
            <person name="Ravi A."/>
            <person name="Getino M."/>
            <person name="Pursley I."/>
            <person name="Horton D.L."/>
            <person name="Alikhan N.F."/>
            <person name="Baker D."/>
            <person name="Gharbi K."/>
            <person name="Hall N."/>
            <person name="Watson M."/>
            <person name="Adriaenssens E.M."/>
            <person name="Foster-Nyarko E."/>
            <person name="Jarju S."/>
            <person name="Secka A."/>
            <person name="Antonio M."/>
            <person name="Oren A."/>
            <person name="Chaudhuri R.R."/>
            <person name="La Ragione R."/>
            <person name="Hildebrand F."/>
            <person name="Pallen M.J."/>
        </authorList>
    </citation>
    <scope>NUCLEOTIDE SEQUENCE</scope>
    <source>
        <strain evidence="5">CHK191-8634</strain>
    </source>
</reference>
<dbReference type="InterPro" id="IPR036390">
    <property type="entry name" value="WH_DNA-bd_sf"/>
</dbReference>
<dbReference type="InterPro" id="IPR036388">
    <property type="entry name" value="WH-like_DNA-bd_sf"/>
</dbReference>
<dbReference type="Gene3D" id="1.10.10.10">
    <property type="entry name" value="Winged helix-like DNA-binding domain superfamily/Winged helix DNA-binding domain"/>
    <property type="match status" value="2"/>
</dbReference>
<accession>A0A9D1LLZ9</accession>
<gene>
    <name evidence="5" type="primary">scpB</name>
    <name evidence="5" type="ORF">IAB67_08525</name>
</gene>
<dbReference type="GO" id="GO:0051301">
    <property type="term" value="P:cell division"/>
    <property type="evidence" value="ECO:0007669"/>
    <property type="project" value="UniProtKB-KW"/>
</dbReference>
<evidence type="ECO:0000313" key="6">
    <source>
        <dbReference type="Proteomes" id="UP000824073"/>
    </source>
</evidence>
<proteinExistence type="predicted"/>
<name>A0A9D1LLZ9_9CLOT</name>
<evidence type="ECO:0000256" key="1">
    <source>
        <dbReference type="ARBA" id="ARBA00022490"/>
    </source>
</evidence>
<dbReference type="Proteomes" id="UP000824073">
    <property type="component" value="Unassembled WGS sequence"/>
</dbReference>
<comment type="caution">
    <text evidence="5">The sequence shown here is derived from an EMBL/GenBank/DDBJ whole genome shotgun (WGS) entry which is preliminary data.</text>
</comment>
<sequence>MTELECALEAVLFAAGEPVPDQKLCAVLGVDRQTLTAAAKRLADEYDFSRRGIRLLALENAYQLCSRADYAEQVRAVLETRRAPTLSASALEVLAIIAYKQPVTKTYIEQVRGVDSSGTVNTLCDKGLIEDCGRLDVPGRPILYRTTDGFLRSFGLSSISDLPALSEALGQEMEQMSLELSPEG</sequence>
<organism evidence="5 6">
    <name type="scientific">Candidatus Ventrousia excrementavium</name>
    <dbReference type="NCBI Taxonomy" id="2840961"/>
    <lineage>
        <taxon>Bacteria</taxon>
        <taxon>Bacillati</taxon>
        <taxon>Bacillota</taxon>
        <taxon>Clostridia</taxon>
        <taxon>Eubacteriales</taxon>
        <taxon>Clostridiaceae</taxon>
        <taxon>Clostridiaceae incertae sedis</taxon>
        <taxon>Candidatus Ventrousia</taxon>
    </lineage>
</organism>
<evidence type="ECO:0000256" key="3">
    <source>
        <dbReference type="ARBA" id="ARBA00022829"/>
    </source>
</evidence>
<keyword evidence="2" id="KW-0132">Cell division</keyword>
<protein>
    <submittedName>
        <fullName evidence="5">SMC-Scp complex subunit ScpB</fullName>
    </submittedName>
</protein>
<keyword evidence="1" id="KW-0963">Cytoplasm</keyword>